<evidence type="ECO:0000313" key="3">
    <source>
        <dbReference type="Proteomes" id="UP001056291"/>
    </source>
</evidence>
<evidence type="ECO:0000256" key="1">
    <source>
        <dbReference type="SAM" id="Phobius"/>
    </source>
</evidence>
<dbReference type="RefSeq" id="WP_251933528.1">
    <property type="nucleotide sequence ID" value="NZ_CP098747.1"/>
</dbReference>
<dbReference type="EMBL" id="CP098747">
    <property type="protein sequence ID" value="USG60647.1"/>
    <property type="molecule type" value="Genomic_DNA"/>
</dbReference>
<dbReference type="Proteomes" id="UP001056291">
    <property type="component" value="Chromosome"/>
</dbReference>
<evidence type="ECO:0008006" key="4">
    <source>
        <dbReference type="Google" id="ProtNLM"/>
    </source>
</evidence>
<keyword evidence="1" id="KW-0472">Membrane</keyword>
<proteinExistence type="predicted"/>
<name>A0ABY4W426_9PROT</name>
<keyword evidence="1" id="KW-1133">Transmembrane helix</keyword>
<reference evidence="2" key="1">
    <citation type="submission" date="2022-06" db="EMBL/GenBank/DDBJ databases">
        <title>Sneathiella actinostolidae sp. nov., isolated from a sea anemonein the Western Pacific Ocean.</title>
        <authorList>
            <person name="Wei M.J."/>
        </authorList>
    </citation>
    <scope>NUCLEOTIDE SEQUENCE</scope>
    <source>
        <strain evidence="2">PHK-P5</strain>
    </source>
</reference>
<gene>
    <name evidence="2" type="ORF">NBZ79_15890</name>
</gene>
<protein>
    <recommendedName>
        <fullName evidence="4">AsmA domain-containing protein</fullName>
    </recommendedName>
</protein>
<evidence type="ECO:0000313" key="2">
    <source>
        <dbReference type="EMBL" id="USG60647.1"/>
    </source>
</evidence>
<feature type="transmembrane region" description="Helical" evidence="1">
    <location>
        <begin position="6"/>
        <end position="27"/>
    </location>
</feature>
<keyword evidence="3" id="KW-1185">Reference proteome</keyword>
<accession>A0ABY4W426</accession>
<keyword evidence="1" id="KW-0812">Transmembrane</keyword>
<sequence>MGKIIGGIVAVVVIIIAVVAGVFYFNLDKIIIAAVEKYGSEVTQTDVVLDEVDLDLTSGKGALKGFSVANPSGFNEANAVQFNTVAVNVDIPNTNDKLIHITEIRIEQPAITYEVNETTNNLDEIKKNVDTFMKENGLGGGEQKEEASSEEGPKIIIDNIYINGGKVTVKAPVLLNQKVEGNLPDIHMKDIGKSEGGASPDEVAAQLMNEISGKAMAVVTDLGIGKTIGTLLDNAGDLANKVGVGAAAGKAGEISKDAAKGATDAVEGAGKSLKKLLSD</sequence>
<organism evidence="2 3">
    <name type="scientific">Sneathiella marina</name>
    <dbReference type="NCBI Taxonomy" id="2950108"/>
    <lineage>
        <taxon>Bacteria</taxon>
        <taxon>Pseudomonadati</taxon>
        <taxon>Pseudomonadota</taxon>
        <taxon>Alphaproteobacteria</taxon>
        <taxon>Sneathiellales</taxon>
        <taxon>Sneathiellaceae</taxon>
        <taxon>Sneathiella</taxon>
    </lineage>
</organism>